<evidence type="ECO:0000256" key="5">
    <source>
        <dbReference type="ARBA" id="ARBA00023284"/>
    </source>
</evidence>
<evidence type="ECO:0000313" key="7">
    <source>
        <dbReference type="Proteomes" id="UP000516369"/>
    </source>
</evidence>
<dbReference type="Gene3D" id="1.10.287.480">
    <property type="entry name" value="helix hairpin bin"/>
    <property type="match status" value="1"/>
</dbReference>
<reference evidence="6 7" key="1">
    <citation type="submission" date="2020-05" db="EMBL/GenBank/DDBJ databases">
        <title>Complete closed genome sequence of Defluviicoccus vanus.</title>
        <authorList>
            <person name="Bessarab I."/>
            <person name="Arumugam K."/>
            <person name="Maszenan A.M."/>
            <person name="Seviour R.J."/>
            <person name="Williams R.B."/>
        </authorList>
    </citation>
    <scope>NUCLEOTIDE SEQUENCE [LARGE SCALE GENOMIC DNA]</scope>
    <source>
        <strain evidence="6 7">Ben 114</strain>
    </source>
</reference>
<dbReference type="Gene3D" id="3.55.30.10">
    <property type="entry name" value="Hsp33 domain"/>
    <property type="match status" value="1"/>
</dbReference>
<keyword evidence="7" id="KW-1185">Reference proteome</keyword>
<dbReference type="GO" id="GO:0051082">
    <property type="term" value="F:unfolded protein binding"/>
    <property type="evidence" value="ECO:0007669"/>
    <property type="project" value="InterPro"/>
</dbReference>
<keyword evidence="3" id="KW-1015">Disulfide bond</keyword>
<keyword evidence="5" id="KW-0676">Redox-active center</keyword>
<keyword evidence="1" id="KW-0963">Cytoplasm</keyword>
<organism evidence="6 7">
    <name type="scientific">Defluviicoccus vanus</name>
    <dbReference type="NCBI Taxonomy" id="111831"/>
    <lineage>
        <taxon>Bacteria</taxon>
        <taxon>Pseudomonadati</taxon>
        <taxon>Pseudomonadota</taxon>
        <taxon>Alphaproteobacteria</taxon>
        <taxon>Rhodospirillales</taxon>
        <taxon>Rhodospirillaceae</taxon>
        <taxon>Defluviicoccus</taxon>
    </lineage>
</organism>
<evidence type="ECO:0000256" key="1">
    <source>
        <dbReference type="ARBA" id="ARBA00022490"/>
    </source>
</evidence>
<keyword evidence="2" id="KW-0862">Zinc</keyword>
<dbReference type="InterPro" id="IPR023212">
    <property type="entry name" value="Hsp33_helix_hairpin_bin_dom_sf"/>
</dbReference>
<dbReference type="PIRSF" id="PIRSF005261">
    <property type="entry name" value="Heat_shock_Hsp33"/>
    <property type="match status" value="1"/>
</dbReference>
<dbReference type="SUPFAM" id="SSF64397">
    <property type="entry name" value="Hsp33 domain"/>
    <property type="match status" value="1"/>
</dbReference>
<dbReference type="KEGG" id="dvn:HQ394_14480"/>
<dbReference type="Gene3D" id="3.90.1280.10">
    <property type="entry name" value="HSP33 redox switch-like"/>
    <property type="match status" value="1"/>
</dbReference>
<evidence type="ECO:0000313" key="6">
    <source>
        <dbReference type="EMBL" id="QNT71336.1"/>
    </source>
</evidence>
<evidence type="ECO:0000256" key="2">
    <source>
        <dbReference type="ARBA" id="ARBA00022833"/>
    </source>
</evidence>
<evidence type="ECO:0000256" key="4">
    <source>
        <dbReference type="ARBA" id="ARBA00023186"/>
    </source>
</evidence>
<accession>A0A7H1N6K0</accession>
<dbReference type="GO" id="GO:0005737">
    <property type="term" value="C:cytoplasm"/>
    <property type="evidence" value="ECO:0007669"/>
    <property type="project" value="InterPro"/>
</dbReference>
<sequence>MGVVDYGPFGDYVLPFQIETPGIRGRLVRLGPAVEAIAGPDRYPPAVAIILAETLAMGAVLASGLKYDGIFTLQLQGDGPVDMVMMDLRSNGDMRGYARFDADRLAAGSIVASGPVPRLIGAGQMLFTVDQGPNTERYQGVTPLEGATVGECAHAYFHHSEQVQTAICLAAADASLPQERPRAAALMLQRLPAAAPEGVIDPFLSDSDDDWRRAVALLSSVSPAELLSADLDDERLLFQLFHEDGVRIYRQRPLRHRCRCSQHQVEVTLRAFPKAEIEALMVDGRITVTCEFCKLTYAFDAPALDRLYATR</sequence>
<dbReference type="InterPro" id="IPR016153">
    <property type="entry name" value="Heat_shock_Hsp33_N"/>
</dbReference>
<dbReference type="Pfam" id="PF01430">
    <property type="entry name" value="HSP33"/>
    <property type="match status" value="1"/>
</dbReference>
<dbReference type="InterPro" id="IPR016154">
    <property type="entry name" value="Heat_shock_Hsp33_C"/>
</dbReference>
<dbReference type="AlphaFoldDB" id="A0A7H1N6K0"/>
<dbReference type="EMBL" id="CP053923">
    <property type="protein sequence ID" value="QNT71336.1"/>
    <property type="molecule type" value="Genomic_DNA"/>
</dbReference>
<keyword evidence="4" id="KW-0143">Chaperone</keyword>
<name>A0A7H1N6K0_9PROT</name>
<gene>
    <name evidence="6" type="ORF">HQ394_14480</name>
</gene>
<evidence type="ECO:0000256" key="3">
    <source>
        <dbReference type="ARBA" id="ARBA00023157"/>
    </source>
</evidence>
<dbReference type="GO" id="GO:0042026">
    <property type="term" value="P:protein refolding"/>
    <property type="evidence" value="ECO:0007669"/>
    <property type="project" value="TreeGrafter"/>
</dbReference>
<dbReference type="Proteomes" id="UP000516369">
    <property type="component" value="Chromosome"/>
</dbReference>
<protein>
    <submittedName>
        <fullName evidence="6">Hsp33 family molecular chaperone HslO</fullName>
    </submittedName>
</protein>
<dbReference type="PANTHER" id="PTHR30111:SF1">
    <property type="entry name" value="33 KDA CHAPERONIN"/>
    <property type="match status" value="1"/>
</dbReference>
<dbReference type="GO" id="GO:0044183">
    <property type="term" value="F:protein folding chaperone"/>
    <property type="evidence" value="ECO:0007669"/>
    <property type="project" value="TreeGrafter"/>
</dbReference>
<proteinExistence type="predicted"/>
<dbReference type="InterPro" id="IPR000397">
    <property type="entry name" value="Heat_shock_Hsp33"/>
</dbReference>
<dbReference type="PANTHER" id="PTHR30111">
    <property type="entry name" value="33 KDA CHAPERONIN"/>
    <property type="match status" value="1"/>
</dbReference>
<dbReference type="CDD" id="cd00498">
    <property type="entry name" value="Hsp33"/>
    <property type="match status" value="1"/>
</dbReference>
<dbReference type="SUPFAM" id="SSF118352">
    <property type="entry name" value="HSP33 redox switch-like"/>
    <property type="match status" value="1"/>
</dbReference>